<sequence length="388" mass="42446">MTEKLKNHLQGDKQIWWILGLLSLISIVTVYSSISSLAYRQAGGNTEAVILRHALFLFLGFVVTYFVHLLDISKYAHIAKILLYISPFLLIYTLIFGVSIGNAKRWINVMGMSFQTADLVKLVLIVNLAAMLASKIHIEYKKKDLFEIITWCGIIILLISISSFSSAIILGFTCFTIMWIGKVPGRYLRALTAVIVGVISFVLISGYLIRLTTGKEVGRISTVIDRTEVFINKDLDRDGYVGGYLGGKSSQKNYAHVAIARGGIFGVGPGNSSQKNVLPEAYSDYIYSIVIEEYGLVGGLFVLALYLWLLARGIKNIDFTERAFGGLLCVGLTLLLVFQAFAHMAINVGLGPVTGQTLPLISRGGTSALFSFIALGIVLSVSKHSKAT</sequence>
<dbReference type="EC" id="2.4.99.28" evidence="14"/>
<dbReference type="AlphaFoldDB" id="E4RT23"/>
<evidence type="ECO:0000313" key="17">
    <source>
        <dbReference type="EMBL" id="ADQ17731.1"/>
    </source>
</evidence>
<evidence type="ECO:0000256" key="3">
    <source>
        <dbReference type="ARBA" id="ARBA00022679"/>
    </source>
</evidence>
<dbReference type="eggNOG" id="COG0772">
    <property type="taxonomic scope" value="Bacteria"/>
</dbReference>
<reference evidence="17 18" key="2">
    <citation type="journal article" date="2011" name="Stand. Genomic Sci.">
        <title>Complete genome sequence of Leadbetterella byssophila type strain (4M15).</title>
        <authorList>
            <person name="Abt B."/>
            <person name="Teshima H."/>
            <person name="Lucas S."/>
            <person name="Lapidus A."/>
            <person name="Del Rio T.G."/>
            <person name="Nolan M."/>
            <person name="Tice H."/>
            <person name="Cheng J.F."/>
            <person name="Pitluck S."/>
            <person name="Liolios K."/>
            <person name="Pagani I."/>
            <person name="Ivanova N."/>
            <person name="Mavromatis K."/>
            <person name="Pati A."/>
            <person name="Tapia R."/>
            <person name="Han C."/>
            <person name="Goodwin L."/>
            <person name="Chen A."/>
            <person name="Palaniappan K."/>
            <person name="Land M."/>
            <person name="Hauser L."/>
            <person name="Chang Y.J."/>
            <person name="Jeffries C.D."/>
            <person name="Rohde M."/>
            <person name="Goker M."/>
            <person name="Tindall B.J."/>
            <person name="Detter J.C."/>
            <person name="Woyke T."/>
            <person name="Bristow J."/>
            <person name="Eisen J.A."/>
            <person name="Markowitz V."/>
            <person name="Hugenholtz P."/>
            <person name="Klenk H.P."/>
            <person name="Kyrpides N.C."/>
        </authorList>
    </citation>
    <scope>NUCLEOTIDE SEQUENCE [LARGE SCALE GENOMIC DNA]</scope>
    <source>
        <strain evidence="18">DSM 17132 / JCM 16389 / KACC 11308 / NBRC 106382 / 4M15</strain>
    </source>
</reference>
<gene>
    <name evidence="17" type="ordered locus">Lbys_2035</name>
</gene>
<comment type="subcellular location">
    <subcellularLocation>
        <location evidence="1">Membrane</location>
        <topology evidence="1">Multi-pass membrane protein</topology>
    </subcellularLocation>
</comment>
<evidence type="ECO:0000256" key="9">
    <source>
        <dbReference type="ARBA" id="ARBA00032370"/>
    </source>
</evidence>
<dbReference type="GO" id="GO:0015648">
    <property type="term" value="F:lipid-linked peptidoglycan transporter activity"/>
    <property type="evidence" value="ECO:0007669"/>
    <property type="project" value="TreeGrafter"/>
</dbReference>
<dbReference type="Pfam" id="PF01098">
    <property type="entry name" value="FTSW_RODA_SPOVE"/>
    <property type="match status" value="1"/>
</dbReference>
<dbReference type="STRING" id="649349.Lbys_2035"/>
<dbReference type="GO" id="GO:0009252">
    <property type="term" value="P:peptidoglycan biosynthetic process"/>
    <property type="evidence" value="ECO:0007669"/>
    <property type="project" value="UniProtKB-KW"/>
</dbReference>
<feature type="transmembrane region" description="Helical" evidence="16">
    <location>
        <begin position="361"/>
        <end position="381"/>
    </location>
</feature>
<feature type="transmembrane region" description="Helical" evidence="16">
    <location>
        <begin position="81"/>
        <end position="98"/>
    </location>
</feature>
<keyword evidence="7 16" id="KW-1133">Transmembrane helix</keyword>
<feature type="transmembrane region" description="Helical" evidence="16">
    <location>
        <begin position="50"/>
        <end position="69"/>
    </location>
</feature>
<evidence type="ECO:0000256" key="8">
    <source>
        <dbReference type="ARBA" id="ARBA00023136"/>
    </source>
</evidence>
<protein>
    <recommendedName>
        <fullName evidence="12">Probable peptidoglycan glycosyltransferase FtsW</fullName>
        <ecNumber evidence="14">2.4.99.28</ecNumber>
    </recommendedName>
    <alternativeName>
        <fullName evidence="13">Cell division protein FtsW</fullName>
    </alternativeName>
    <alternativeName>
        <fullName evidence="10">Cell wall polymerase</fullName>
    </alternativeName>
    <alternativeName>
        <fullName evidence="9">Peptidoglycan polymerase</fullName>
    </alternativeName>
</protein>
<dbReference type="RefSeq" id="WP_013408777.1">
    <property type="nucleotide sequence ID" value="NC_014655.1"/>
</dbReference>
<evidence type="ECO:0000256" key="11">
    <source>
        <dbReference type="ARBA" id="ARBA00038053"/>
    </source>
</evidence>
<evidence type="ECO:0000256" key="12">
    <source>
        <dbReference type="ARBA" id="ARBA00041185"/>
    </source>
</evidence>
<reference key="1">
    <citation type="submission" date="2010-11" db="EMBL/GenBank/DDBJ databases">
        <title>The complete genome of Leadbetterella byssophila DSM 17132.</title>
        <authorList>
            <consortium name="US DOE Joint Genome Institute (JGI-PGF)"/>
            <person name="Lucas S."/>
            <person name="Copeland A."/>
            <person name="Lapidus A."/>
            <person name="Glavina del Rio T."/>
            <person name="Dalin E."/>
            <person name="Tice H."/>
            <person name="Bruce D."/>
            <person name="Goodwin L."/>
            <person name="Pitluck S."/>
            <person name="Kyrpides N."/>
            <person name="Mavromatis K."/>
            <person name="Ivanova N."/>
            <person name="Teshima H."/>
            <person name="Brettin T."/>
            <person name="Detter J.C."/>
            <person name="Han C."/>
            <person name="Tapia R."/>
            <person name="Land M."/>
            <person name="Hauser L."/>
            <person name="Markowitz V."/>
            <person name="Cheng J.-F."/>
            <person name="Hugenholtz P."/>
            <person name="Woyke T."/>
            <person name="Wu D."/>
            <person name="Tindall B."/>
            <person name="Pomrenke H.G."/>
            <person name="Brambilla E."/>
            <person name="Klenk H.-P."/>
            <person name="Eisen J.A."/>
        </authorList>
    </citation>
    <scope>NUCLEOTIDE SEQUENCE [LARGE SCALE GENOMIC DNA]</scope>
    <source>
        <strain>DSM 17132</strain>
    </source>
</reference>
<evidence type="ECO:0000256" key="7">
    <source>
        <dbReference type="ARBA" id="ARBA00022989"/>
    </source>
</evidence>
<dbReference type="HOGENOM" id="CLU_029243_1_0_10"/>
<evidence type="ECO:0000313" key="18">
    <source>
        <dbReference type="Proteomes" id="UP000007435"/>
    </source>
</evidence>
<evidence type="ECO:0000256" key="15">
    <source>
        <dbReference type="ARBA" id="ARBA00049902"/>
    </source>
</evidence>
<evidence type="ECO:0000256" key="10">
    <source>
        <dbReference type="ARBA" id="ARBA00033270"/>
    </source>
</evidence>
<evidence type="ECO:0000256" key="16">
    <source>
        <dbReference type="SAM" id="Phobius"/>
    </source>
</evidence>
<dbReference type="GO" id="GO:0032153">
    <property type="term" value="C:cell division site"/>
    <property type="evidence" value="ECO:0007669"/>
    <property type="project" value="TreeGrafter"/>
</dbReference>
<feature type="transmembrane region" description="Helical" evidence="16">
    <location>
        <begin position="119"/>
        <end position="136"/>
    </location>
</feature>
<evidence type="ECO:0000256" key="2">
    <source>
        <dbReference type="ARBA" id="ARBA00022676"/>
    </source>
</evidence>
<keyword evidence="18" id="KW-1185">Reference proteome</keyword>
<dbReference type="EMBL" id="CP002305">
    <property type="protein sequence ID" value="ADQ17731.1"/>
    <property type="molecule type" value="Genomic_DNA"/>
</dbReference>
<dbReference type="KEGG" id="lby:Lbys_2035"/>
<dbReference type="GO" id="GO:0008955">
    <property type="term" value="F:peptidoglycan glycosyltransferase activity"/>
    <property type="evidence" value="ECO:0007669"/>
    <property type="project" value="UniProtKB-EC"/>
</dbReference>
<keyword evidence="3" id="KW-0808">Transferase</keyword>
<dbReference type="Proteomes" id="UP000007435">
    <property type="component" value="Chromosome"/>
</dbReference>
<dbReference type="InterPro" id="IPR001182">
    <property type="entry name" value="FtsW/RodA"/>
</dbReference>
<dbReference type="OrthoDB" id="9812661at2"/>
<evidence type="ECO:0000256" key="4">
    <source>
        <dbReference type="ARBA" id="ARBA00022692"/>
    </source>
</evidence>
<keyword evidence="5" id="KW-0133">Cell shape</keyword>
<name>E4RT23_LEAB4</name>
<comment type="catalytic activity">
    <reaction evidence="15">
        <text>[GlcNAc-(1-&gt;4)-Mur2Ac(oyl-L-Ala-gamma-D-Glu-L-Lys-D-Ala-D-Ala)](n)-di-trans,octa-cis-undecaprenyl diphosphate + beta-D-GlcNAc-(1-&gt;4)-Mur2Ac(oyl-L-Ala-gamma-D-Glu-L-Lys-D-Ala-D-Ala)-di-trans,octa-cis-undecaprenyl diphosphate = [GlcNAc-(1-&gt;4)-Mur2Ac(oyl-L-Ala-gamma-D-Glu-L-Lys-D-Ala-D-Ala)](n+1)-di-trans,octa-cis-undecaprenyl diphosphate + di-trans,octa-cis-undecaprenyl diphosphate + H(+)</text>
        <dbReference type="Rhea" id="RHEA:23708"/>
        <dbReference type="Rhea" id="RHEA-COMP:9602"/>
        <dbReference type="Rhea" id="RHEA-COMP:9603"/>
        <dbReference type="ChEBI" id="CHEBI:15378"/>
        <dbReference type="ChEBI" id="CHEBI:58405"/>
        <dbReference type="ChEBI" id="CHEBI:60033"/>
        <dbReference type="ChEBI" id="CHEBI:78435"/>
        <dbReference type="EC" id="2.4.99.28"/>
    </reaction>
</comment>
<feature type="transmembrane region" description="Helical" evidence="16">
    <location>
        <begin position="285"/>
        <end position="311"/>
    </location>
</feature>
<proteinExistence type="inferred from homology"/>
<keyword evidence="8 16" id="KW-0472">Membrane</keyword>
<keyword evidence="2" id="KW-0328">Glycosyltransferase</keyword>
<feature type="transmembrane region" description="Helical" evidence="16">
    <location>
        <begin position="187"/>
        <end position="209"/>
    </location>
</feature>
<evidence type="ECO:0000256" key="13">
    <source>
        <dbReference type="ARBA" id="ARBA00041418"/>
    </source>
</evidence>
<keyword evidence="6" id="KW-0573">Peptidoglycan synthesis</keyword>
<evidence type="ECO:0000256" key="14">
    <source>
        <dbReference type="ARBA" id="ARBA00044770"/>
    </source>
</evidence>
<dbReference type="GO" id="GO:0051301">
    <property type="term" value="P:cell division"/>
    <property type="evidence" value="ECO:0007669"/>
    <property type="project" value="InterPro"/>
</dbReference>
<organism evidence="17 18">
    <name type="scientific">Leadbetterella byssophila (strain DSM 17132 / JCM 16389 / KACC 11308 / NBRC 106382 / 4M15)</name>
    <dbReference type="NCBI Taxonomy" id="649349"/>
    <lineage>
        <taxon>Bacteria</taxon>
        <taxon>Pseudomonadati</taxon>
        <taxon>Bacteroidota</taxon>
        <taxon>Cytophagia</taxon>
        <taxon>Cytophagales</taxon>
        <taxon>Leadbetterellaceae</taxon>
        <taxon>Leadbetterella</taxon>
    </lineage>
</organism>
<dbReference type="GO" id="GO:0008360">
    <property type="term" value="P:regulation of cell shape"/>
    <property type="evidence" value="ECO:0007669"/>
    <property type="project" value="UniProtKB-KW"/>
</dbReference>
<dbReference type="GO" id="GO:0005886">
    <property type="term" value="C:plasma membrane"/>
    <property type="evidence" value="ECO:0007669"/>
    <property type="project" value="TreeGrafter"/>
</dbReference>
<dbReference type="PANTHER" id="PTHR30474:SF2">
    <property type="entry name" value="PEPTIDOGLYCAN GLYCOSYLTRANSFERASE FTSW-RELATED"/>
    <property type="match status" value="1"/>
</dbReference>
<keyword evidence="4 16" id="KW-0812">Transmembrane</keyword>
<accession>E4RT23</accession>
<feature type="transmembrane region" description="Helical" evidence="16">
    <location>
        <begin position="148"/>
        <end position="180"/>
    </location>
</feature>
<evidence type="ECO:0000256" key="5">
    <source>
        <dbReference type="ARBA" id="ARBA00022960"/>
    </source>
</evidence>
<dbReference type="PANTHER" id="PTHR30474">
    <property type="entry name" value="CELL CYCLE PROTEIN"/>
    <property type="match status" value="1"/>
</dbReference>
<feature type="transmembrane region" description="Helical" evidence="16">
    <location>
        <begin position="323"/>
        <end position="341"/>
    </location>
</feature>
<comment type="similarity">
    <text evidence="11">Belongs to the SEDS family. FtsW subfamily.</text>
</comment>
<evidence type="ECO:0000256" key="6">
    <source>
        <dbReference type="ARBA" id="ARBA00022984"/>
    </source>
</evidence>
<evidence type="ECO:0000256" key="1">
    <source>
        <dbReference type="ARBA" id="ARBA00004141"/>
    </source>
</evidence>
<feature type="transmembrane region" description="Helical" evidence="16">
    <location>
        <begin position="15"/>
        <end position="38"/>
    </location>
</feature>